<dbReference type="SUPFAM" id="SSF46785">
    <property type="entry name" value="Winged helix' DNA-binding domain"/>
    <property type="match status" value="1"/>
</dbReference>
<keyword evidence="6" id="KW-1185">Reference proteome</keyword>
<dbReference type="InterPro" id="IPR036390">
    <property type="entry name" value="WH_DNA-bd_sf"/>
</dbReference>
<keyword evidence="3" id="KW-0804">Transcription</keyword>
<dbReference type="Gene3D" id="1.10.10.10">
    <property type="entry name" value="Winged helix-like DNA-binding domain superfamily/Winged helix DNA-binding domain"/>
    <property type="match status" value="1"/>
</dbReference>
<dbReference type="GO" id="GO:0006950">
    <property type="term" value="P:response to stress"/>
    <property type="evidence" value="ECO:0007669"/>
    <property type="project" value="TreeGrafter"/>
</dbReference>
<sequence>MFQPDWHRVLRSPLMQTRENQRDSRADPDHITNISESLVTTAVQEAKTLTALLGTVVAQHNFTLDEWMVLDAIVGNDGAAMTEIAAASGCQGATLTRAVDKLVAAALVYREASPVDRRKVVVFISDRGREVHAQVHSGVAALENAARQAVMEAGLAPEKFLDLMHTLAHLEIAVPAGE</sequence>
<name>Q8FUJ1_COREF</name>
<organism evidence="5 6">
    <name type="scientific">Corynebacterium efficiens (strain DSM 44549 / YS-314 / AJ 12310 / JCM 11189 / NBRC 100395)</name>
    <dbReference type="NCBI Taxonomy" id="196164"/>
    <lineage>
        <taxon>Bacteria</taxon>
        <taxon>Bacillati</taxon>
        <taxon>Actinomycetota</taxon>
        <taxon>Actinomycetes</taxon>
        <taxon>Mycobacteriales</taxon>
        <taxon>Corynebacteriaceae</taxon>
        <taxon>Corynebacterium</taxon>
    </lineage>
</organism>
<evidence type="ECO:0000256" key="1">
    <source>
        <dbReference type="ARBA" id="ARBA00023015"/>
    </source>
</evidence>
<proteinExistence type="predicted"/>
<dbReference type="PANTHER" id="PTHR33164:SF64">
    <property type="entry name" value="TRANSCRIPTIONAL REGULATOR SLYA"/>
    <property type="match status" value="1"/>
</dbReference>
<dbReference type="Pfam" id="PF12802">
    <property type="entry name" value="MarR_2"/>
    <property type="match status" value="1"/>
</dbReference>
<evidence type="ECO:0000313" key="6">
    <source>
        <dbReference type="Proteomes" id="UP000001409"/>
    </source>
</evidence>
<evidence type="ECO:0000313" key="5">
    <source>
        <dbReference type="EMBL" id="BAC16837.1"/>
    </source>
</evidence>
<dbReference type="SMART" id="SM00347">
    <property type="entry name" value="HTH_MARR"/>
    <property type="match status" value="1"/>
</dbReference>
<dbReference type="PROSITE" id="PS50995">
    <property type="entry name" value="HTH_MARR_2"/>
    <property type="match status" value="1"/>
</dbReference>
<dbReference type="Proteomes" id="UP000001409">
    <property type="component" value="Chromosome"/>
</dbReference>
<dbReference type="PANTHER" id="PTHR33164">
    <property type="entry name" value="TRANSCRIPTIONAL REGULATOR, MARR FAMILY"/>
    <property type="match status" value="1"/>
</dbReference>
<reference evidence="5 6" key="1">
    <citation type="journal article" date="2003" name="Genome Res.">
        <title>Comparative complete genome sequence analysis of the amino acid replacements responsible for the thermostability of Corynebacterium efficiens.</title>
        <authorList>
            <person name="Nishio Y."/>
            <person name="Nakamura Y."/>
            <person name="Kawarabayasi Y."/>
            <person name="Usuda Y."/>
            <person name="Kimura E."/>
            <person name="Sugimoto S."/>
            <person name="Matsui K."/>
            <person name="Yamagishi A."/>
            <person name="Kikuchi H."/>
            <person name="Ikeo K."/>
            <person name="Gojobori T."/>
        </authorList>
    </citation>
    <scope>NUCLEOTIDE SEQUENCE [LARGE SCALE GENOMIC DNA]</scope>
    <source>
        <strain evidence="6">DSM 44549 / YS-314 / AJ 12310 / JCM 11189 / NBRC 100395</strain>
    </source>
</reference>
<dbReference type="InterPro" id="IPR039422">
    <property type="entry name" value="MarR/SlyA-like"/>
</dbReference>
<keyword evidence="2" id="KW-0238">DNA-binding</keyword>
<dbReference type="OrthoDB" id="4629660at2"/>
<dbReference type="eggNOG" id="COG1846">
    <property type="taxonomic scope" value="Bacteria"/>
</dbReference>
<dbReference type="GO" id="GO:0003677">
    <property type="term" value="F:DNA binding"/>
    <property type="evidence" value="ECO:0007669"/>
    <property type="project" value="UniProtKB-KW"/>
</dbReference>
<dbReference type="InterPro" id="IPR036388">
    <property type="entry name" value="WH-like_DNA-bd_sf"/>
</dbReference>
<evidence type="ECO:0000256" key="2">
    <source>
        <dbReference type="ARBA" id="ARBA00023125"/>
    </source>
</evidence>
<dbReference type="HOGENOM" id="CLU_083287_8_4_11"/>
<protein>
    <recommendedName>
        <fullName evidence="4">HTH marR-type domain-containing protein</fullName>
    </recommendedName>
</protein>
<dbReference type="KEGG" id="cef:CE0027"/>
<keyword evidence="1" id="KW-0805">Transcription regulation</keyword>
<dbReference type="EMBL" id="BA000035">
    <property type="protein sequence ID" value="BAC16837.1"/>
    <property type="molecule type" value="Genomic_DNA"/>
</dbReference>
<accession>Q8FUJ1</accession>
<evidence type="ECO:0000259" key="4">
    <source>
        <dbReference type="PROSITE" id="PS50995"/>
    </source>
</evidence>
<dbReference type="GO" id="GO:0003700">
    <property type="term" value="F:DNA-binding transcription factor activity"/>
    <property type="evidence" value="ECO:0007669"/>
    <property type="project" value="InterPro"/>
</dbReference>
<feature type="domain" description="HTH marR-type" evidence="4">
    <location>
        <begin position="35"/>
        <end position="172"/>
    </location>
</feature>
<dbReference type="InterPro" id="IPR000835">
    <property type="entry name" value="HTH_MarR-typ"/>
</dbReference>
<dbReference type="AlphaFoldDB" id="Q8FUJ1"/>
<evidence type="ECO:0000256" key="3">
    <source>
        <dbReference type="ARBA" id="ARBA00023163"/>
    </source>
</evidence>
<dbReference type="STRING" id="196164.gene:10740416"/>